<proteinExistence type="inferred from homology"/>
<dbReference type="Pfam" id="PF00263">
    <property type="entry name" value="Secretin"/>
    <property type="match status" value="1"/>
</dbReference>
<keyword evidence="6" id="KW-1185">Reference proteome</keyword>
<comment type="caution">
    <text evidence="5">The sequence shown here is derived from an EMBL/GenBank/DDBJ whole genome shotgun (WGS) entry which is preliminary data.</text>
</comment>
<sequence length="659" mass="69557">MTALVLPSSRRSSIRYWLPLLAVAAVAALAMGLPDRAMAQTRTDGQPAARTPDKRSAPQRPAARQRPAADPADTSADELNRRYNERLRRQAQAGEEAARAADEARRRQQSSPGFFGRLFGSSSDDEPDAPPPATQIGDPTASPVYRPQDRVAQVPPPAPRRPDQVAQAPQPPVTIPPPPAPQPVPIQPPSPTLITPPAPPPAVAPPVTPVQVPVDEAPSRRFGRSAVVPTEQPSLAVDAGKGTIIRLKAAASTVFVANPDVADVQVKTGNTIYVFGKKPGETVLYAVDEQDRVLLNTVVVVGHPVGRVVSNVASMPGGSNIQATTVGGTVVLQGRSDNPAAIEQARRMAVGVTGDPAKVINNVALDGSNQVLLKVRIVEAQRETLKRIGFNWEAVFKLSGRLAAGFATPTDIVTSPLTRIGDPAGGAIAGRYVKGGTDITGLIDLLATENMLTVLAEPNLAAMSGETASFLAGGEFPIVVPQQNGLATITFKQFGVSLAFTPTIHGNGRITLRCKPEVSQLSTNGQVTIQGFTIPALTTRRVDTTVELASGQSFAIAGLIQKTGVQDVSKLPGLGEIPILGALFRSDSFQRSESELVVIVTPYLVRPSSRQLSTPLDGYVPPTDADRYLRDRTYRPQSVSSQPARGGSTPARSGGFMLE</sequence>
<feature type="compositionally biased region" description="Basic and acidic residues" evidence="2">
    <location>
        <begin position="96"/>
        <end position="106"/>
    </location>
</feature>
<feature type="domain" description="Type II/III secretion system secretin-like" evidence="3">
    <location>
        <begin position="446"/>
        <end position="606"/>
    </location>
</feature>
<dbReference type="InterPro" id="IPR032789">
    <property type="entry name" value="T2SS-T3SS_pil_N"/>
</dbReference>
<dbReference type="PANTHER" id="PTHR30332:SF17">
    <property type="entry name" value="TYPE IV PILIATION SYSTEM PROTEIN DR_0774-RELATED"/>
    <property type="match status" value="1"/>
</dbReference>
<dbReference type="OrthoDB" id="9775455at2"/>
<dbReference type="InterPro" id="IPR004846">
    <property type="entry name" value="T2SS/T3SS_dom"/>
</dbReference>
<dbReference type="GO" id="GO:0009306">
    <property type="term" value="P:protein secretion"/>
    <property type="evidence" value="ECO:0007669"/>
    <property type="project" value="InterPro"/>
</dbReference>
<reference evidence="5 6" key="1">
    <citation type="submission" date="2019-06" db="EMBL/GenBank/DDBJ databases">
        <title>New taxonomy in bacterial strain CC-CFT640, isolated from vineyard.</title>
        <authorList>
            <person name="Lin S.-Y."/>
            <person name="Tsai C.-F."/>
            <person name="Young C.-C."/>
        </authorList>
    </citation>
    <scope>NUCLEOTIDE SEQUENCE [LARGE SCALE GENOMIC DNA]</scope>
    <source>
        <strain evidence="5 6">CC-CFT640</strain>
    </source>
</reference>
<feature type="compositionally biased region" description="Basic and acidic residues" evidence="2">
    <location>
        <begin position="78"/>
        <end position="88"/>
    </location>
</feature>
<organism evidence="5 6">
    <name type="scientific">Vineibacter terrae</name>
    <dbReference type="NCBI Taxonomy" id="2586908"/>
    <lineage>
        <taxon>Bacteria</taxon>
        <taxon>Pseudomonadati</taxon>
        <taxon>Pseudomonadota</taxon>
        <taxon>Alphaproteobacteria</taxon>
        <taxon>Hyphomicrobiales</taxon>
        <taxon>Vineibacter</taxon>
    </lineage>
</organism>
<dbReference type="PRINTS" id="PR00811">
    <property type="entry name" value="BCTERIALGSPD"/>
</dbReference>
<dbReference type="GO" id="GO:0015627">
    <property type="term" value="C:type II protein secretion system complex"/>
    <property type="evidence" value="ECO:0007669"/>
    <property type="project" value="TreeGrafter"/>
</dbReference>
<gene>
    <name evidence="5" type="ORF">FHP25_11950</name>
</gene>
<protein>
    <submittedName>
        <fullName evidence="5">Type II and III secretion system protein family protein</fullName>
    </submittedName>
</protein>
<evidence type="ECO:0000256" key="2">
    <source>
        <dbReference type="SAM" id="MobiDB-lite"/>
    </source>
</evidence>
<feature type="domain" description="Pilus formation protein N-terminal" evidence="4">
    <location>
        <begin position="233"/>
        <end position="301"/>
    </location>
</feature>
<evidence type="ECO:0000256" key="1">
    <source>
        <dbReference type="RuleBase" id="RU004003"/>
    </source>
</evidence>
<dbReference type="InterPro" id="IPR001775">
    <property type="entry name" value="GspD/PilQ"/>
</dbReference>
<evidence type="ECO:0000313" key="5">
    <source>
        <dbReference type="EMBL" id="TXL76355.1"/>
    </source>
</evidence>
<dbReference type="Proteomes" id="UP000321638">
    <property type="component" value="Unassembled WGS sequence"/>
</dbReference>
<feature type="region of interest" description="Disordered" evidence="2">
    <location>
        <begin position="39"/>
        <end position="210"/>
    </location>
</feature>
<dbReference type="Pfam" id="PF13629">
    <property type="entry name" value="T2SS-T3SS_pil_N"/>
    <property type="match status" value="1"/>
</dbReference>
<dbReference type="PANTHER" id="PTHR30332">
    <property type="entry name" value="PROBABLE GENERAL SECRETION PATHWAY PROTEIN D"/>
    <property type="match status" value="1"/>
</dbReference>
<feature type="compositionally biased region" description="Basic and acidic residues" evidence="2">
    <location>
        <begin position="624"/>
        <end position="634"/>
    </location>
</feature>
<evidence type="ECO:0000259" key="4">
    <source>
        <dbReference type="Pfam" id="PF13629"/>
    </source>
</evidence>
<dbReference type="InterPro" id="IPR050810">
    <property type="entry name" value="Bact_Secretion_Sys_Channel"/>
</dbReference>
<dbReference type="AlphaFoldDB" id="A0A5C8PPB1"/>
<evidence type="ECO:0000259" key="3">
    <source>
        <dbReference type="Pfam" id="PF00263"/>
    </source>
</evidence>
<evidence type="ECO:0000313" key="6">
    <source>
        <dbReference type="Proteomes" id="UP000321638"/>
    </source>
</evidence>
<name>A0A5C8PPB1_9HYPH</name>
<feature type="region of interest" description="Disordered" evidence="2">
    <location>
        <begin position="611"/>
        <end position="659"/>
    </location>
</feature>
<accession>A0A5C8PPB1</accession>
<feature type="compositionally biased region" description="Low complexity" evidence="2">
    <location>
        <begin position="58"/>
        <end position="73"/>
    </location>
</feature>
<dbReference type="EMBL" id="VDUZ01000011">
    <property type="protein sequence ID" value="TXL76355.1"/>
    <property type="molecule type" value="Genomic_DNA"/>
</dbReference>
<dbReference type="RefSeq" id="WP_147847164.1">
    <property type="nucleotide sequence ID" value="NZ_VDUZ01000011.1"/>
</dbReference>
<feature type="compositionally biased region" description="Pro residues" evidence="2">
    <location>
        <begin position="169"/>
        <end position="208"/>
    </location>
</feature>
<comment type="similarity">
    <text evidence="1">Belongs to the bacterial secretin family.</text>
</comment>